<comment type="similarity">
    <text evidence="6">Belongs to the insect chemoreceptor superfamily. Gustatory receptor (GR) family.</text>
</comment>
<keyword evidence="4 6" id="KW-1133">Transmembrane helix</keyword>
<keyword evidence="2 6" id="KW-1003">Cell membrane</keyword>
<dbReference type="Proteomes" id="UP000466442">
    <property type="component" value="Linkage Group LG16"/>
</dbReference>
<evidence type="ECO:0000256" key="6">
    <source>
        <dbReference type="RuleBase" id="RU363108"/>
    </source>
</evidence>
<evidence type="ECO:0000256" key="4">
    <source>
        <dbReference type="ARBA" id="ARBA00022989"/>
    </source>
</evidence>
<dbReference type="Pfam" id="PF08395">
    <property type="entry name" value="7tm_7"/>
    <property type="match status" value="1"/>
</dbReference>
<feature type="transmembrane region" description="Helical" evidence="6">
    <location>
        <begin position="141"/>
        <end position="162"/>
    </location>
</feature>
<evidence type="ECO:0000313" key="8">
    <source>
        <dbReference type="Proteomes" id="UP000466442"/>
    </source>
</evidence>
<dbReference type="GO" id="GO:0005886">
    <property type="term" value="C:plasma membrane"/>
    <property type="evidence" value="ECO:0007669"/>
    <property type="project" value="UniProtKB-SubCell"/>
</dbReference>
<evidence type="ECO:0000256" key="5">
    <source>
        <dbReference type="ARBA" id="ARBA00023136"/>
    </source>
</evidence>
<keyword evidence="6" id="KW-0675">Receptor</keyword>
<protein>
    <recommendedName>
        <fullName evidence="6">Gustatory receptor</fullName>
    </recommendedName>
</protein>
<proteinExistence type="inferred from homology"/>
<dbReference type="GO" id="GO:0007165">
    <property type="term" value="P:signal transduction"/>
    <property type="evidence" value="ECO:0007669"/>
    <property type="project" value="UniProtKB-KW"/>
</dbReference>
<comment type="subcellular location">
    <subcellularLocation>
        <location evidence="1 6">Cell membrane</location>
        <topology evidence="1 6">Multi-pass membrane protein</topology>
    </subcellularLocation>
</comment>
<feature type="transmembrane region" description="Helical" evidence="6">
    <location>
        <begin position="242"/>
        <end position="262"/>
    </location>
</feature>
<keyword evidence="3 6" id="KW-0812">Transmembrane</keyword>
<dbReference type="AlphaFoldDB" id="A0A8S9WMP0"/>
<comment type="function">
    <text evidence="6">Gustatory receptor which mediates acceptance or avoidance behavior, depending on its substrates.</text>
</comment>
<keyword evidence="5 6" id="KW-0472">Membrane</keyword>
<dbReference type="EMBL" id="WIXP02000016">
    <property type="protein sequence ID" value="KAF6198122.1"/>
    <property type="molecule type" value="Genomic_DNA"/>
</dbReference>
<keyword evidence="6" id="KW-0807">Transducer</keyword>
<comment type="caution">
    <text evidence="6">Lacks conserved residue(s) required for the propagation of feature annotation.</text>
</comment>
<evidence type="ECO:0000313" key="7">
    <source>
        <dbReference type="EMBL" id="KAF6198122.1"/>
    </source>
</evidence>
<feature type="transmembrane region" description="Helical" evidence="6">
    <location>
        <begin position="6"/>
        <end position="27"/>
    </location>
</feature>
<gene>
    <name evidence="7" type="ORF">GE061_007869</name>
</gene>
<accession>A0A8S9WMP0</accession>
<reference evidence="7" key="1">
    <citation type="journal article" date="2021" name="Mol. Ecol. Resour.">
        <title>Apolygus lucorum genome provides insights into omnivorousness and mesophyll feeding.</title>
        <authorList>
            <person name="Liu Y."/>
            <person name="Liu H."/>
            <person name="Wang H."/>
            <person name="Huang T."/>
            <person name="Liu B."/>
            <person name="Yang B."/>
            <person name="Yin L."/>
            <person name="Li B."/>
            <person name="Zhang Y."/>
            <person name="Zhang S."/>
            <person name="Jiang F."/>
            <person name="Zhang X."/>
            <person name="Ren Y."/>
            <person name="Wang B."/>
            <person name="Wang S."/>
            <person name="Lu Y."/>
            <person name="Wu K."/>
            <person name="Fan W."/>
            <person name="Wang G."/>
        </authorList>
    </citation>
    <scope>NUCLEOTIDE SEQUENCE</scope>
    <source>
        <strain evidence="7">12Hb</strain>
    </source>
</reference>
<dbReference type="InterPro" id="IPR013604">
    <property type="entry name" value="7TM_chemorcpt"/>
</dbReference>
<sequence>MHLALRLFYSLLGVLPLASSTWLRIVLTIYSWTLYLSLTILVNYFEILFDVNWIKTGQNVVTGCLGTIVDFFVYISLFHYNWTFTHQRSSCQRMVDVIRTTDKTLFSMAVFSGAVLGTTLYQYSISLLYMPRLFKPQLYKAWIYVFLSYDCFLIVLQFCAILDSKTARINSLKHQIKPHTATSTRLRSLIAKKDECSKSMSSALKMYSTFIILTCLDVFCRSVHYLYIVLWGYIQSNTPGPFIFFMPFAVVSGVKLLMLVQLTQTCYKAKKSVGDFNRRLFNVVLERKDLRANETLQVIVTRWNFVEFSPGGFYQLGKGFLVSTLNSIAVYLTVLVQVSNLKSA</sequence>
<evidence type="ECO:0000256" key="3">
    <source>
        <dbReference type="ARBA" id="ARBA00022692"/>
    </source>
</evidence>
<feature type="transmembrane region" description="Helical" evidence="6">
    <location>
        <begin position="207"/>
        <end position="230"/>
    </location>
</feature>
<evidence type="ECO:0000256" key="2">
    <source>
        <dbReference type="ARBA" id="ARBA00022475"/>
    </source>
</evidence>
<feature type="transmembrane region" description="Helical" evidence="6">
    <location>
        <begin position="60"/>
        <end position="84"/>
    </location>
</feature>
<feature type="transmembrane region" description="Helical" evidence="6">
    <location>
        <begin position="105"/>
        <end position="129"/>
    </location>
</feature>
<dbReference type="GO" id="GO:0050909">
    <property type="term" value="P:sensory perception of taste"/>
    <property type="evidence" value="ECO:0007669"/>
    <property type="project" value="InterPro"/>
</dbReference>
<name>A0A8S9WMP0_APOLU</name>
<organism evidence="7 8">
    <name type="scientific">Apolygus lucorum</name>
    <name type="common">Small green plant bug</name>
    <name type="synonym">Lygocoris lucorum</name>
    <dbReference type="NCBI Taxonomy" id="248454"/>
    <lineage>
        <taxon>Eukaryota</taxon>
        <taxon>Metazoa</taxon>
        <taxon>Ecdysozoa</taxon>
        <taxon>Arthropoda</taxon>
        <taxon>Hexapoda</taxon>
        <taxon>Insecta</taxon>
        <taxon>Pterygota</taxon>
        <taxon>Neoptera</taxon>
        <taxon>Paraneoptera</taxon>
        <taxon>Hemiptera</taxon>
        <taxon>Heteroptera</taxon>
        <taxon>Panheteroptera</taxon>
        <taxon>Cimicomorpha</taxon>
        <taxon>Miridae</taxon>
        <taxon>Mirini</taxon>
        <taxon>Apolygus</taxon>
    </lineage>
</organism>
<keyword evidence="8" id="KW-1185">Reference proteome</keyword>
<comment type="caution">
    <text evidence="7">The sequence shown here is derived from an EMBL/GenBank/DDBJ whole genome shotgun (WGS) entry which is preliminary data.</text>
</comment>
<evidence type="ECO:0000256" key="1">
    <source>
        <dbReference type="ARBA" id="ARBA00004651"/>
    </source>
</evidence>